<keyword evidence="3 9" id="KW-0812">Transmembrane</keyword>
<evidence type="ECO:0000256" key="1">
    <source>
        <dbReference type="ARBA" id="ARBA00004651"/>
    </source>
</evidence>
<organism evidence="11 12">
    <name type="scientific">Hypsibius exemplaris</name>
    <name type="common">Freshwater tardigrade</name>
    <dbReference type="NCBI Taxonomy" id="2072580"/>
    <lineage>
        <taxon>Eukaryota</taxon>
        <taxon>Metazoa</taxon>
        <taxon>Ecdysozoa</taxon>
        <taxon>Tardigrada</taxon>
        <taxon>Eutardigrada</taxon>
        <taxon>Parachela</taxon>
        <taxon>Hypsibioidea</taxon>
        <taxon>Hypsibiidae</taxon>
        <taxon>Hypsibius</taxon>
    </lineage>
</organism>
<evidence type="ECO:0000256" key="8">
    <source>
        <dbReference type="ARBA" id="ARBA00023224"/>
    </source>
</evidence>
<evidence type="ECO:0000256" key="3">
    <source>
        <dbReference type="ARBA" id="ARBA00022692"/>
    </source>
</evidence>
<evidence type="ECO:0000256" key="6">
    <source>
        <dbReference type="ARBA" id="ARBA00023136"/>
    </source>
</evidence>
<keyword evidence="6 9" id="KW-0472">Membrane</keyword>
<dbReference type="Pfam" id="PF00001">
    <property type="entry name" value="7tm_1"/>
    <property type="match status" value="1"/>
</dbReference>
<evidence type="ECO:0000259" key="10">
    <source>
        <dbReference type="PROSITE" id="PS50262"/>
    </source>
</evidence>
<keyword evidence="4 9" id="KW-1133">Transmembrane helix</keyword>
<keyword evidence="7" id="KW-0675">Receptor</keyword>
<keyword evidence="5" id="KW-0297">G-protein coupled receptor</keyword>
<gene>
    <name evidence="11" type="ORF">BV898_18380</name>
</gene>
<dbReference type="PANTHER" id="PTHR24228:SF59">
    <property type="entry name" value="NEUROPEPTIDE RECEPTOR 15"/>
    <property type="match status" value="1"/>
</dbReference>
<keyword evidence="8" id="KW-0807">Transducer</keyword>
<feature type="transmembrane region" description="Helical" evidence="9">
    <location>
        <begin position="107"/>
        <end position="132"/>
    </location>
</feature>
<feature type="transmembrane region" description="Helical" evidence="9">
    <location>
        <begin position="187"/>
        <end position="213"/>
    </location>
</feature>
<sequence length="353" mass="38967">MNFSNFTNTTAVAPFPNLLPAKQAELTAWIAITLAICFFGTLNNIVLLRVTWPLKRQKYGISLQLFHFVTVNLTMCLVTIPATVFLVHAKRNGWPIQSNACAFIHTLYSINLFLVNWADGGLAVNRFVALYFPHSYKSWSTTRVNAAVIGGSWAICIGSALPTTFSAGGQGMAMSALGQCTVLPTGALGAFLLISGVYFMSAISGVGSLLILWKCLRFRITTAPVVPDTHADAGVRERTAHRRLNMAKMLLFTFIWTFVCAVPGFVVVTRFPLFLRVNPVSGLWIRTCIACQYAFTPCILLLSNPEYRRRAKLLIRNEPVPVLERDATSRNTKRASTRGIQIRSVLDREGGDS</sequence>
<dbReference type="OrthoDB" id="9445642at2759"/>
<feature type="transmembrane region" description="Helical" evidence="9">
    <location>
        <begin position="144"/>
        <end position="167"/>
    </location>
</feature>
<dbReference type="CDD" id="cd00637">
    <property type="entry name" value="7tm_classA_rhodopsin-like"/>
    <property type="match status" value="1"/>
</dbReference>
<feature type="transmembrane region" description="Helical" evidence="9">
    <location>
        <begin position="26"/>
        <end position="52"/>
    </location>
</feature>
<dbReference type="AlphaFoldDB" id="A0A9X6NJM9"/>
<dbReference type="PROSITE" id="PS50262">
    <property type="entry name" value="G_PROTEIN_RECEP_F1_2"/>
    <property type="match status" value="1"/>
</dbReference>
<feature type="transmembrane region" description="Helical" evidence="9">
    <location>
        <begin position="64"/>
        <end position="87"/>
    </location>
</feature>
<evidence type="ECO:0000256" key="2">
    <source>
        <dbReference type="ARBA" id="ARBA00022475"/>
    </source>
</evidence>
<evidence type="ECO:0000256" key="5">
    <source>
        <dbReference type="ARBA" id="ARBA00023040"/>
    </source>
</evidence>
<feature type="transmembrane region" description="Helical" evidence="9">
    <location>
        <begin position="283"/>
        <end position="302"/>
    </location>
</feature>
<evidence type="ECO:0000256" key="7">
    <source>
        <dbReference type="ARBA" id="ARBA00023170"/>
    </source>
</evidence>
<evidence type="ECO:0000256" key="4">
    <source>
        <dbReference type="ARBA" id="ARBA00022989"/>
    </source>
</evidence>
<dbReference type="PANTHER" id="PTHR24228">
    <property type="entry name" value="B2 BRADYKININ RECEPTOR/ANGIOTENSIN II RECEPTOR"/>
    <property type="match status" value="1"/>
</dbReference>
<protein>
    <recommendedName>
        <fullName evidence="10">G-protein coupled receptors family 1 profile domain-containing protein</fullName>
    </recommendedName>
</protein>
<dbReference type="EMBL" id="MTYJ01000359">
    <property type="protein sequence ID" value="OWA53956.1"/>
    <property type="molecule type" value="Genomic_DNA"/>
</dbReference>
<feature type="domain" description="G-protein coupled receptors family 1 profile" evidence="10">
    <location>
        <begin position="43"/>
        <end position="267"/>
    </location>
</feature>
<dbReference type="Proteomes" id="UP000192578">
    <property type="component" value="Unassembled WGS sequence"/>
</dbReference>
<dbReference type="InterPro" id="IPR000276">
    <property type="entry name" value="GPCR_Rhodpsn"/>
</dbReference>
<evidence type="ECO:0000256" key="9">
    <source>
        <dbReference type="SAM" id="Phobius"/>
    </source>
</evidence>
<dbReference type="GO" id="GO:0005886">
    <property type="term" value="C:plasma membrane"/>
    <property type="evidence" value="ECO:0007669"/>
    <property type="project" value="UniProtKB-SubCell"/>
</dbReference>
<dbReference type="SUPFAM" id="SSF81321">
    <property type="entry name" value="Family A G protein-coupled receptor-like"/>
    <property type="match status" value="1"/>
</dbReference>
<comment type="caution">
    <text evidence="11">The sequence shown here is derived from an EMBL/GenBank/DDBJ whole genome shotgun (WGS) entry which is preliminary data.</text>
</comment>
<accession>A0A9X6NJM9</accession>
<evidence type="ECO:0000313" key="12">
    <source>
        <dbReference type="Proteomes" id="UP000192578"/>
    </source>
</evidence>
<keyword evidence="2" id="KW-1003">Cell membrane</keyword>
<dbReference type="Gene3D" id="1.20.1070.10">
    <property type="entry name" value="Rhodopsin 7-helix transmembrane proteins"/>
    <property type="match status" value="1"/>
</dbReference>
<name>A0A9X6NJM9_HYPEX</name>
<keyword evidence="12" id="KW-1185">Reference proteome</keyword>
<evidence type="ECO:0000313" key="11">
    <source>
        <dbReference type="EMBL" id="OWA53956.1"/>
    </source>
</evidence>
<dbReference type="InterPro" id="IPR017452">
    <property type="entry name" value="GPCR_Rhodpsn_7TM"/>
</dbReference>
<dbReference type="GO" id="GO:0004930">
    <property type="term" value="F:G protein-coupled receptor activity"/>
    <property type="evidence" value="ECO:0007669"/>
    <property type="project" value="UniProtKB-KW"/>
</dbReference>
<comment type="subcellular location">
    <subcellularLocation>
        <location evidence="1">Cell membrane</location>
        <topology evidence="1">Multi-pass membrane protein</topology>
    </subcellularLocation>
</comment>
<proteinExistence type="predicted"/>
<reference evidence="12" key="1">
    <citation type="submission" date="2017-01" db="EMBL/GenBank/DDBJ databases">
        <title>Comparative genomics of anhydrobiosis in the tardigrade Hypsibius dujardini.</title>
        <authorList>
            <person name="Yoshida Y."/>
            <person name="Koutsovoulos G."/>
            <person name="Laetsch D."/>
            <person name="Stevens L."/>
            <person name="Kumar S."/>
            <person name="Horikawa D."/>
            <person name="Ishino K."/>
            <person name="Komine S."/>
            <person name="Tomita M."/>
            <person name="Blaxter M."/>
            <person name="Arakawa K."/>
        </authorList>
    </citation>
    <scope>NUCLEOTIDE SEQUENCE [LARGE SCALE GENOMIC DNA]</scope>
    <source>
        <strain evidence="12">Z151</strain>
    </source>
</reference>
<feature type="transmembrane region" description="Helical" evidence="9">
    <location>
        <begin position="249"/>
        <end position="271"/>
    </location>
</feature>